<dbReference type="InterPro" id="IPR058634">
    <property type="entry name" value="AaeA-lik-b-barrel"/>
</dbReference>
<dbReference type="InterPro" id="IPR058624">
    <property type="entry name" value="MdtA-like_HH"/>
</dbReference>
<dbReference type="SUPFAM" id="SSF111369">
    <property type="entry name" value="HlyD-like secretion proteins"/>
    <property type="match status" value="3"/>
</dbReference>
<dbReference type="Gene3D" id="2.40.30.170">
    <property type="match status" value="1"/>
</dbReference>
<comment type="caution">
    <text evidence="5">The sequence shown here is derived from an EMBL/GenBank/DDBJ whole genome shotgun (WGS) entry which is preliminary data.</text>
</comment>
<dbReference type="GO" id="GO:0055085">
    <property type="term" value="P:transmembrane transport"/>
    <property type="evidence" value="ECO:0007669"/>
    <property type="project" value="InterPro"/>
</dbReference>
<evidence type="ECO:0000313" key="5">
    <source>
        <dbReference type="EMBL" id="KAA0888120.1"/>
    </source>
</evidence>
<evidence type="ECO:0000313" key="6">
    <source>
        <dbReference type="Proteomes" id="UP000324298"/>
    </source>
</evidence>
<accession>A0A5A9X547</accession>
<dbReference type="Pfam" id="PF25963">
    <property type="entry name" value="Beta-barrel_AAEA"/>
    <property type="match status" value="1"/>
</dbReference>
<dbReference type="OrthoDB" id="9811754at2"/>
<dbReference type="Pfam" id="PF25917">
    <property type="entry name" value="BSH_RND"/>
    <property type="match status" value="1"/>
</dbReference>
<dbReference type="InterPro" id="IPR050739">
    <property type="entry name" value="MFP"/>
</dbReference>
<dbReference type="PANTHER" id="PTHR30386:SF24">
    <property type="entry name" value="MULTIDRUG RESISTANCE EFFLUX PUMP"/>
    <property type="match status" value="1"/>
</dbReference>
<reference evidence="5 6" key="1">
    <citation type="submission" date="2019-04" db="EMBL/GenBank/DDBJ databases">
        <title>Geobacter ruber sp. nov., ferric-reducing bacteria isolated from paddy soil.</title>
        <authorList>
            <person name="Xu Z."/>
            <person name="Masuda Y."/>
            <person name="Itoh H."/>
            <person name="Senoo K."/>
        </authorList>
    </citation>
    <scope>NUCLEOTIDE SEQUENCE [LARGE SCALE GENOMIC DNA]</scope>
    <source>
        <strain evidence="5 6">Red88</strain>
    </source>
</reference>
<dbReference type="InterPro" id="IPR058625">
    <property type="entry name" value="MdtA-like_BSH"/>
</dbReference>
<dbReference type="RefSeq" id="WP_149309717.1">
    <property type="nucleotide sequence ID" value="NZ_SRSD01000012.1"/>
</dbReference>
<dbReference type="PANTHER" id="PTHR30386">
    <property type="entry name" value="MEMBRANE FUSION SUBUNIT OF EMRAB-TOLC MULTIDRUG EFFLUX PUMP"/>
    <property type="match status" value="1"/>
</dbReference>
<evidence type="ECO:0000259" key="2">
    <source>
        <dbReference type="Pfam" id="PF25876"/>
    </source>
</evidence>
<evidence type="ECO:0000259" key="3">
    <source>
        <dbReference type="Pfam" id="PF25917"/>
    </source>
</evidence>
<dbReference type="Proteomes" id="UP000324298">
    <property type="component" value="Unassembled WGS sequence"/>
</dbReference>
<feature type="compositionally biased region" description="Basic and acidic residues" evidence="1">
    <location>
        <begin position="345"/>
        <end position="354"/>
    </location>
</feature>
<feature type="region of interest" description="Disordered" evidence="1">
    <location>
        <begin position="338"/>
        <end position="362"/>
    </location>
</feature>
<dbReference type="PRINTS" id="PR01490">
    <property type="entry name" value="RTXTOXIND"/>
</dbReference>
<protein>
    <submittedName>
        <fullName evidence="5">HlyD family secretion protein</fullName>
    </submittedName>
</protein>
<dbReference type="EMBL" id="SRSD01000012">
    <property type="protein sequence ID" value="KAA0888120.1"/>
    <property type="molecule type" value="Genomic_DNA"/>
</dbReference>
<dbReference type="Gene3D" id="2.40.50.100">
    <property type="match status" value="1"/>
</dbReference>
<dbReference type="AlphaFoldDB" id="A0A5A9X547"/>
<sequence length="362" mass="38185">MALPKTAKIITGLVLVSVLGGGIYLLTHHQSDANQQSTDDAYVRADFTLVAPRVNGQIARVLVSDDETVKAGQLLAEIDDRDLRVAVQSAQAETASAQAATESLKATIKRQAATIQQAQAAVRSDEASIALAKANAERYRNLSADGSGTRQEAQNADAQLLVHKAALDRDKAGVEAARLQISILGADLKKAESSLDRAKAAQAVAELNLSYTKIIAPINGTVARRSVRQGAFVNVGSPLLAVVPLEKVYVEANFRETQLANIHPGQAAQIKVDSLPGVIVKGHVESVSPASGAAFAPVAPQNATGNFTKIVQRIPVRISIDPAQPYSNKLRVGMSAQPTISTKSEPGRTTKAENVKGYLSSH</sequence>
<gene>
    <name evidence="5" type="ORF">ET418_17135</name>
</gene>
<proteinExistence type="predicted"/>
<evidence type="ECO:0000256" key="1">
    <source>
        <dbReference type="SAM" id="MobiDB-lite"/>
    </source>
</evidence>
<dbReference type="Pfam" id="PF25876">
    <property type="entry name" value="HH_MFP_RND"/>
    <property type="match status" value="1"/>
</dbReference>
<dbReference type="Gene3D" id="1.10.287.470">
    <property type="entry name" value="Helix hairpin bin"/>
    <property type="match status" value="2"/>
</dbReference>
<evidence type="ECO:0000259" key="4">
    <source>
        <dbReference type="Pfam" id="PF25963"/>
    </source>
</evidence>
<keyword evidence="6" id="KW-1185">Reference proteome</keyword>
<name>A0A5A9X547_9BACT</name>
<organism evidence="5 6">
    <name type="scientific">Oryzomonas rubra</name>
    <dbReference type="NCBI Taxonomy" id="2509454"/>
    <lineage>
        <taxon>Bacteria</taxon>
        <taxon>Pseudomonadati</taxon>
        <taxon>Thermodesulfobacteriota</taxon>
        <taxon>Desulfuromonadia</taxon>
        <taxon>Geobacterales</taxon>
        <taxon>Geobacteraceae</taxon>
        <taxon>Oryzomonas</taxon>
    </lineage>
</organism>
<feature type="domain" description="p-hydroxybenzoic acid efflux pump subunit AaeA-like beta-barrel" evidence="4">
    <location>
        <begin position="248"/>
        <end position="336"/>
    </location>
</feature>
<feature type="domain" description="Multidrug resistance protein MdtA-like alpha-helical hairpin" evidence="2">
    <location>
        <begin position="115"/>
        <end position="181"/>
    </location>
</feature>
<feature type="domain" description="Multidrug resistance protein MdtA-like barrel-sandwich hybrid" evidence="3">
    <location>
        <begin position="50"/>
        <end position="243"/>
    </location>
</feature>